<dbReference type="PANTHER" id="PTHR35145:SF1">
    <property type="entry name" value="CYTOPLASMIC PROTEIN"/>
    <property type="match status" value="1"/>
</dbReference>
<accession>A0A9X4N2K7</accession>
<dbReference type="Proteomes" id="UP001152599">
    <property type="component" value="Unassembled WGS sequence"/>
</dbReference>
<dbReference type="InterPro" id="IPR058532">
    <property type="entry name" value="YjbR/MT2646/Rv2570-like"/>
</dbReference>
<comment type="caution">
    <text evidence="1">The sequence shown here is derived from an EMBL/GenBank/DDBJ whole genome shotgun (WGS) entry which is preliminary data.</text>
</comment>
<dbReference type="PANTHER" id="PTHR35145">
    <property type="entry name" value="CYTOPLASMIC PROTEIN-RELATED"/>
    <property type="match status" value="1"/>
</dbReference>
<evidence type="ECO:0000313" key="2">
    <source>
        <dbReference type="Proteomes" id="UP001152599"/>
    </source>
</evidence>
<dbReference type="AlphaFoldDB" id="A0A9X4N2K7"/>
<sequence>MHIENFLNYCLSLPHTQEDFPFGPDNLVLKVGGKIFAITDLALEDFKVNLKCDPEWAIELREKYHEIKPGYHMNKKHWNTVSFQGSLSDEFLKELIDHSYERVYNGLTKKVKMELENLDLD</sequence>
<reference evidence="1" key="1">
    <citation type="submission" date="2022-07" db="EMBL/GenBank/DDBJ databases">
        <title>Description and genome-wide analysis of Profundicola chukchiensis gen. nov., sp. nov., marine bacteria isolated from bottom sediments of the Chukchi Sea.</title>
        <authorList>
            <person name="Romanenko L."/>
            <person name="Otstavnykh N."/>
            <person name="Kurilenko V."/>
            <person name="Eremeev V."/>
            <person name="Velansky P."/>
            <person name="Mikhailov V."/>
            <person name="Isaeva M."/>
        </authorList>
    </citation>
    <scope>NUCLEOTIDE SEQUENCE</scope>
    <source>
        <strain evidence="1">KMM 9713</strain>
    </source>
</reference>
<dbReference type="RefSeq" id="WP_304420194.1">
    <property type="nucleotide sequence ID" value="NZ_JANCMU010000001.1"/>
</dbReference>
<proteinExistence type="predicted"/>
<dbReference type="InterPro" id="IPR007351">
    <property type="entry name" value="YjbR"/>
</dbReference>
<keyword evidence="1" id="KW-0238">DNA-binding</keyword>
<dbReference type="Gene3D" id="3.90.1150.30">
    <property type="match status" value="1"/>
</dbReference>
<dbReference type="Pfam" id="PF04237">
    <property type="entry name" value="YjbR"/>
    <property type="match status" value="1"/>
</dbReference>
<name>A0A9X4N2K7_9FLAO</name>
<protein>
    <submittedName>
        <fullName evidence="1">MmcQ/YjbR family DNA-binding protein</fullName>
    </submittedName>
</protein>
<dbReference type="SUPFAM" id="SSF142906">
    <property type="entry name" value="YjbR-like"/>
    <property type="match status" value="1"/>
</dbReference>
<evidence type="ECO:0000313" key="1">
    <source>
        <dbReference type="EMBL" id="MDG4945624.1"/>
    </source>
</evidence>
<dbReference type="EMBL" id="JANCMU010000001">
    <property type="protein sequence ID" value="MDG4945624.1"/>
    <property type="molecule type" value="Genomic_DNA"/>
</dbReference>
<keyword evidence="2" id="KW-1185">Reference proteome</keyword>
<gene>
    <name evidence="1" type="ORF">NMK71_04290</name>
</gene>
<dbReference type="InterPro" id="IPR038056">
    <property type="entry name" value="YjbR-like_sf"/>
</dbReference>
<dbReference type="GO" id="GO:0003677">
    <property type="term" value="F:DNA binding"/>
    <property type="evidence" value="ECO:0007669"/>
    <property type="project" value="UniProtKB-KW"/>
</dbReference>
<organism evidence="1 2">
    <name type="scientific">Profundicola chukchiensis</name>
    <dbReference type="NCBI Taxonomy" id="2961959"/>
    <lineage>
        <taxon>Bacteria</taxon>
        <taxon>Pseudomonadati</taxon>
        <taxon>Bacteroidota</taxon>
        <taxon>Flavobacteriia</taxon>
        <taxon>Flavobacteriales</taxon>
        <taxon>Weeksellaceae</taxon>
        <taxon>Profundicola</taxon>
    </lineage>
</organism>